<evidence type="ECO:0000256" key="6">
    <source>
        <dbReference type="ARBA" id="ARBA00022692"/>
    </source>
</evidence>
<sequence>MGWGSRCCCPGRLDLLCVLALLWGCLLPVCRTRVYTNHWAVKIAGGFPEANRIASKYGFINIGQIGALKDYYHFYHSRTIKRSVLSSRGTHSFISMEPKVEWIQQQVVKKRTKRDYDLSRAHSTYFNDPKWPSMWYMHCSDNTHPCQSDMNIEGAWKRGYTGKNIVVTILDDGIERTHPDLMQNYDALASCDVNGNDLDPMPRYDASNENKHGTRCAGEVAAAANNSHCTVGIAFNAKIGGVRMLDGDVTDMVEAKSVSFNPQHVHIYSASWGPDDDGKTVDGPAPLTRQAFENGVRMGRRGLGSVFVWASGNGGRSKDHCSCDGYTNSIYTISISSTAESGKKPWYLEECSSTLATTYSSGESYDKKIITTDLRQRCTDNHTGTSASAPMAAGIIALALEANPFLTWRDVQHVIVRTSRAGHLNANDWKTNAAGFKVSHLYGFGLMDAEAMVMEAEKWTTVPQQHVCVESTDRQIKTIRPNSAVRSIYKASGCSDNPNHHVNYLEHVVVRITITHPRRGDLAIYLTSPSGTRSQLLANRLFDHSMEGFKNWEFMTIHCWGERAAGDWILEVYDTPSQLRNFKTPGKLKEWSLVLYGTSVQPYSPTNEFPKVERVRYSRVEDPTDDYGTEDYAGPCDPECSEVGCDGPGPDHCNDCLHYYYKLKNNTRICVSSCPPGHYHADKKRCRKCAPNCESCFGSHGDQCLSCKHGYFLNEETNSCVTHCPDGSYQDTKKNLCRKCNENCKTCTESHNCTECRDGLSLQGSRCSIACEDGQYFNGQDCQPCHRFCATCAGEYIDEHGHCQICEASCAKCWGPTQENCTRCPVTRIFDDGRCVLNCPSGKFKFMNQCHLCHFTCQECQGNELSNCTSCGVDKHGRERFLYQGECRESCPVGHYPAEGHTCLPCPDNCDLCHSAHICTRCMGGYFIVPTNHTCQKLECGQDEVQDPDYEECVPCEEGCLGCGLDDPGTCTSCATGYYMFEHHCYKTCPEKTYREEFECKACDTNCGNCDQNECYWCEEGFFLLGGSCVRKCDPGFYGDSEMGECEPCHRACATCTGLGYDKCSSCRGGLQLLHGTCVGPTQAQMEGKFWNGAYLLAQSCVSSCPQGTWPSVRSRSCENCTEDCASCSGANFCKKCRTQPEYPLFLHGGRCYTKCPEGFYAEDGTCERCSSPCKTCEGNATNCHSCEEGLVLDQAVCRETCSERHVAVEGVCKHCPEMCQECIHEKTCKECMPESFLYQDMCHRSCPHHFYADARHCVPCHEDCLQCNGPSADDCDLCAESSLVLYDGKCLDECPAGTYYETETKDCKDCHKSCQTCSSSGTCKTCKEGLRVNSHGDCVPHKECAPSEYWDEDTLGCKPCHTKCFRCTGPSEDQCHTCPRHSLLLNTTCVQDCPEGYYTDEDSHRCAPCHSSCRTCEGRHSMQCLSCRPGWFQLGKECLPQCREGESVIAPAQSITMQTGEHGPVRDATQLAMNAKGEKFKCEKCYESCIECKGPGPKNCTVCPANLLLHMDDSRCLHCCNVSNPTDAQECCDCQDTTDECILRASEIGSAPEHSKTALFIISSIMLVLLLGAAVIVWRKSWGRSQPAEEAGYKKLADPSRSYSSYKNSHRESTSFEEDQVIEYRDRDYDEDDDDDIVYMGQDGTVYRKFKYGLLDDDDEYELEYDDESYSYQ</sequence>
<dbReference type="Gene3D" id="3.30.70.850">
    <property type="entry name" value="Peptidase S8, pro-domain"/>
    <property type="match status" value="1"/>
</dbReference>
<dbReference type="PROSITE" id="PS51829">
    <property type="entry name" value="P_HOMO_B"/>
    <property type="match status" value="1"/>
</dbReference>
<comment type="subcellular location">
    <subcellularLocation>
        <location evidence="16">Endomembrane system</location>
        <topology evidence="16">Single-pass type I membrane protein</topology>
    </subcellularLocation>
    <subcellularLocation>
        <location evidence="1">Secreted</location>
    </subcellularLocation>
</comment>
<keyword evidence="3" id="KW-0964">Secreted</keyword>
<dbReference type="InterPro" id="IPR000209">
    <property type="entry name" value="Peptidase_S8/S53_dom"/>
</dbReference>
<keyword evidence="7" id="KW-0635">Pregnancy</keyword>
<feature type="active site" description="Charge relay system" evidence="21 22">
    <location>
        <position position="386"/>
    </location>
</feature>
<dbReference type="SUPFAM" id="SSF49785">
    <property type="entry name" value="Galactose-binding domain-like"/>
    <property type="match status" value="1"/>
</dbReference>
<dbReference type="Gene3D" id="3.40.50.200">
    <property type="entry name" value="Peptidase S8/S53 domain"/>
    <property type="match status" value="1"/>
</dbReference>
<evidence type="ECO:0000256" key="18">
    <source>
        <dbReference type="ARBA" id="ARBA00076732"/>
    </source>
</evidence>
<evidence type="ECO:0000256" key="9">
    <source>
        <dbReference type="ARBA" id="ARBA00022737"/>
    </source>
</evidence>
<dbReference type="PROSITE" id="PS00137">
    <property type="entry name" value="SUBTILASE_HIS"/>
    <property type="match status" value="1"/>
</dbReference>
<dbReference type="STRING" id="9402.L5K6S8"/>
<dbReference type="PANTHER" id="PTHR42884">
    <property type="entry name" value="PROPROTEIN CONVERTASE SUBTILISIN/KEXIN-RELATED"/>
    <property type="match status" value="1"/>
</dbReference>
<feature type="active site" description="Charge relay system" evidence="21 22">
    <location>
        <position position="212"/>
    </location>
</feature>
<dbReference type="GO" id="GO:0005802">
    <property type="term" value="C:trans-Golgi network"/>
    <property type="evidence" value="ECO:0007669"/>
    <property type="project" value="TreeGrafter"/>
</dbReference>
<dbReference type="InterPro" id="IPR008979">
    <property type="entry name" value="Galactose-bd-like_sf"/>
</dbReference>
<dbReference type="GO" id="GO:0007565">
    <property type="term" value="P:female pregnancy"/>
    <property type="evidence" value="ECO:0007669"/>
    <property type="project" value="UniProtKB-KW"/>
</dbReference>
<evidence type="ECO:0000256" key="12">
    <source>
        <dbReference type="ARBA" id="ARBA00022989"/>
    </source>
</evidence>
<dbReference type="CDD" id="cd00064">
    <property type="entry name" value="FU"/>
    <property type="match status" value="12"/>
</dbReference>
<dbReference type="GO" id="GO:0005576">
    <property type="term" value="C:extracellular region"/>
    <property type="evidence" value="ECO:0007669"/>
    <property type="project" value="UniProtKB-SubCell"/>
</dbReference>
<dbReference type="FunFam" id="3.40.50.200:FF:000002">
    <property type="entry name" value="Proprotein convertase subtilisin/kexin type 5"/>
    <property type="match status" value="1"/>
</dbReference>
<keyword evidence="8 26" id="KW-0732">Signal</keyword>
<dbReference type="InterPro" id="IPR002884">
    <property type="entry name" value="P_dom"/>
</dbReference>
<feature type="region of interest" description="Disordered" evidence="24">
    <location>
        <begin position="1600"/>
        <end position="1629"/>
    </location>
</feature>
<dbReference type="Gene3D" id="2.60.120.260">
    <property type="entry name" value="Galactose-binding domain-like"/>
    <property type="match status" value="1"/>
</dbReference>
<dbReference type="Pfam" id="PF14843">
    <property type="entry name" value="GF_recep_IV"/>
    <property type="match status" value="1"/>
</dbReference>
<evidence type="ECO:0000259" key="27">
    <source>
        <dbReference type="PROSITE" id="PS51829"/>
    </source>
</evidence>
<accession>L5K6S8</accession>
<evidence type="ECO:0000256" key="26">
    <source>
        <dbReference type="SAM" id="SignalP"/>
    </source>
</evidence>
<dbReference type="GO" id="GO:0009967">
    <property type="term" value="P:positive regulation of signal transduction"/>
    <property type="evidence" value="ECO:0007669"/>
    <property type="project" value="UniProtKB-ARBA"/>
</dbReference>
<dbReference type="FunFam" id="2.10.220.10:FF:000029">
    <property type="entry name" value="Proprotein convertase subtilisin/kexin type 5"/>
    <property type="match status" value="1"/>
</dbReference>
<protein>
    <recommendedName>
        <fullName evidence="17">Proprotein convertase subtilisin/kexin type 5</fullName>
    </recommendedName>
    <alternativeName>
        <fullName evidence="19">Proprotein convertase 5</fullName>
    </alternativeName>
    <alternativeName>
        <fullName evidence="20">Proprotein convertase 6</fullName>
    </alternativeName>
    <alternativeName>
        <fullName evidence="18">Subtilisin/kexin-like protease PC5</fullName>
    </alternativeName>
</protein>
<keyword evidence="9" id="KW-0677">Repeat</keyword>
<dbReference type="PROSITE" id="PS00138">
    <property type="entry name" value="SUBTILASE_SER"/>
    <property type="match status" value="1"/>
</dbReference>
<dbReference type="FunFam" id="2.10.220.10:FF:000035">
    <property type="entry name" value="Proprotein convertase subtilisin/kexin type 5"/>
    <property type="match status" value="1"/>
</dbReference>
<evidence type="ECO:0000256" key="22">
    <source>
        <dbReference type="PROSITE-ProRule" id="PRU01240"/>
    </source>
</evidence>
<evidence type="ECO:0000256" key="13">
    <source>
        <dbReference type="ARBA" id="ARBA00023136"/>
    </source>
</evidence>
<evidence type="ECO:0000313" key="29">
    <source>
        <dbReference type="Proteomes" id="UP000010552"/>
    </source>
</evidence>
<keyword evidence="29" id="KW-1185">Reference proteome</keyword>
<dbReference type="SMART" id="SM00261">
    <property type="entry name" value="FU"/>
    <property type="match status" value="17"/>
</dbReference>
<feature type="domain" description="P/Homo B" evidence="27">
    <location>
        <begin position="461"/>
        <end position="601"/>
    </location>
</feature>
<evidence type="ECO:0000256" key="16">
    <source>
        <dbReference type="ARBA" id="ARBA00046288"/>
    </source>
</evidence>
<dbReference type="Pfam" id="PF15913">
    <property type="entry name" value="Furin-like_2"/>
    <property type="match status" value="1"/>
</dbReference>
<dbReference type="SUPFAM" id="SSF52743">
    <property type="entry name" value="Subtilisin-like"/>
    <property type="match status" value="1"/>
</dbReference>
<dbReference type="FunFam" id="3.30.70.850:FF:000001">
    <property type="entry name" value="Proprotein convertase subtilisin/kexin type 5"/>
    <property type="match status" value="1"/>
</dbReference>
<dbReference type="InterPro" id="IPR009030">
    <property type="entry name" value="Growth_fac_rcpt_cys_sf"/>
</dbReference>
<evidence type="ECO:0000256" key="11">
    <source>
        <dbReference type="ARBA" id="ARBA00022825"/>
    </source>
</evidence>
<dbReference type="InterPro" id="IPR015500">
    <property type="entry name" value="Peptidase_S8_subtilisin-rel"/>
</dbReference>
<dbReference type="InterPro" id="IPR038466">
    <property type="entry name" value="S8_pro-domain_sf"/>
</dbReference>
<evidence type="ECO:0000256" key="3">
    <source>
        <dbReference type="ARBA" id="ARBA00022525"/>
    </source>
</evidence>
<dbReference type="InterPro" id="IPR000742">
    <property type="entry name" value="EGF"/>
</dbReference>
<dbReference type="FunFam" id="2.10.220.10:FF:000040">
    <property type="entry name" value="Proprotein convertase subtilisin/kexin type 5"/>
    <property type="match status" value="1"/>
</dbReference>
<feature type="signal peptide" evidence="26">
    <location>
        <begin position="1"/>
        <end position="32"/>
    </location>
</feature>
<dbReference type="FunFam" id="2.10.220.10:FF:000049">
    <property type="entry name" value="Proprotein convertase subtilisin/kexin type 5"/>
    <property type="match status" value="1"/>
</dbReference>
<dbReference type="InterPro" id="IPR043601">
    <property type="entry name" value="Rspo_Fu-CRD_dom"/>
</dbReference>
<dbReference type="Proteomes" id="UP000010552">
    <property type="component" value="Unassembled WGS sequence"/>
</dbReference>
<comment type="similarity">
    <text evidence="2 22 23">Belongs to the peptidase S8 family.</text>
</comment>
<dbReference type="SUPFAM" id="SSF54897">
    <property type="entry name" value="Protease propeptides/inhibitors"/>
    <property type="match status" value="1"/>
</dbReference>
<dbReference type="SMART" id="SM00181">
    <property type="entry name" value="EGF"/>
    <property type="match status" value="10"/>
</dbReference>
<gene>
    <name evidence="28" type="ORF">PAL_GLEAN10021104</name>
</gene>
<dbReference type="FunCoup" id="L5K6S8">
    <property type="interactions" value="384"/>
</dbReference>
<feature type="transmembrane region" description="Helical" evidence="25">
    <location>
        <begin position="1559"/>
        <end position="1579"/>
    </location>
</feature>
<keyword evidence="15" id="KW-0325">Glycoprotein</keyword>
<evidence type="ECO:0000256" key="21">
    <source>
        <dbReference type="PIRSR" id="PIRSR615500-1"/>
    </source>
</evidence>
<evidence type="ECO:0000256" key="5">
    <source>
        <dbReference type="ARBA" id="ARBA00022685"/>
    </source>
</evidence>
<evidence type="ECO:0000256" key="4">
    <source>
        <dbReference type="ARBA" id="ARBA00022670"/>
    </source>
</evidence>
<dbReference type="FunFam" id="2.10.220.10:FF:000037">
    <property type="entry name" value="Proprotein convertase subtilisin/kexin type 5"/>
    <property type="match status" value="1"/>
</dbReference>
<keyword evidence="4 22" id="KW-0645">Protease</keyword>
<evidence type="ECO:0000256" key="1">
    <source>
        <dbReference type="ARBA" id="ARBA00004613"/>
    </source>
</evidence>
<evidence type="ECO:0000256" key="25">
    <source>
        <dbReference type="SAM" id="Phobius"/>
    </source>
</evidence>
<dbReference type="eggNOG" id="KOG3525">
    <property type="taxonomic scope" value="Eukaryota"/>
</dbReference>
<name>L5K6S8_PTEAL</name>
<keyword evidence="5" id="KW-0165">Cleavage on pair of basic residues</keyword>
<evidence type="ECO:0000313" key="28">
    <source>
        <dbReference type="EMBL" id="ELK07072.1"/>
    </source>
</evidence>
<keyword evidence="13 25" id="KW-0472">Membrane</keyword>
<evidence type="ECO:0000256" key="17">
    <source>
        <dbReference type="ARBA" id="ARBA00069955"/>
    </source>
</evidence>
<dbReference type="InterPro" id="IPR036852">
    <property type="entry name" value="Peptidase_S8/S53_dom_sf"/>
</dbReference>
<dbReference type="SUPFAM" id="SSF57184">
    <property type="entry name" value="Growth factor receptor domain"/>
    <property type="match status" value="7"/>
</dbReference>
<proteinExistence type="inferred from homology"/>
<dbReference type="InterPro" id="IPR023827">
    <property type="entry name" value="Peptidase_S8_Asp-AS"/>
</dbReference>
<dbReference type="FunFam" id="2.10.220.10:FF:000018">
    <property type="entry name" value="Proprotein convertase subtilisin/kexin type 5"/>
    <property type="match status" value="1"/>
</dbReference>
<feature type="chain" id="PRO_5003968808" description="Proprotein convertase subtilisin/kexin type 5" evidence="26">
    <location>
        <begin position="33"/>
        <end position="1674"/>
    </location>
</feature>
<keyword evidence="11 22" id="KW-0720">Serine protease</keyword>
<reference evidence="29" key="1">
    <citation type="journal article" date="2013" name="Science">
        <title>Comparative analysis of bat genomes provides insight into the evolution of flight and immunity.</title>
        <authorList>
            <person name="Zhang G."/>
            <person name="Cowled C."/>
            <person name="Shi Z."/>
            <person name="Huang Z."/>
            <person name="Bishop-Lilly K.A."/>
            <person name="Fang X."/>
            <person name="Wynne J.W."/>
            <person name="Xiong Z."/>
            <person name="Baker M.L."/>
            <person name="Zhao W."/>
            <person name="Tachedjian M."/>
            <person name="Zhu Y."/>
            <person name="Zhou P."/>
            <person name="Jiang X."/>
            <person name="Ng J."/>
            <person name="Yang L."/>
            <person name="Wu L."/>
            <person name="Xiao J."/>
            <person name="Feng Y."/>
            <person name="Chen Y."/>
            <person name="Sun X."/>
            <person name="Zhang Y."/>
            <person name="Marsh G.A."/>
            <person name="Crameri G."/>
            <person name="Broder C.C."/>
            <person name="Frey K.G."/>
            <person name="Wang L.F."/>
            <person name="Wang J."/>
        </authorList>
    </citation>
    <scope>NUCLEOTIDE SEQUENCE [LARGE SCALE GENOMIC DNA]</scope>
</reference>
<evidence type="ECO:0000256" key="10">
    <source>
        <dbReference type="ARBA" id="ARBA00022801"/>
    </source>
</evidence>
<evidence type="ECO:0000256" key="8">
    <source>
        <dbReference type="ARBA" id="ARBA00022729"/>
    </source>
</evidence>
<evidence type="ECO:0000256" key="2">
    <source>
        <dbReference type="ARBA" id="ARBA00011073"/>
    </source>
</evidence>
<dbReference type="InParanoid" id="L5K6S8"/>
<dbReference type="InterPro" id="IPR032815">
    <property type="entry name" value="S8_pro-domain"/>
</dbReference>
<dbReference type="CDD" id="cd04059">
    <property type="entry name" value="Peptidases_S8_Protein_convertases_Kexins_Furin-like"/>
    <property type="match status" value="1"/>
</dbReference>
<dbReference type="InterPro" id="IPR032778">
    <property type="entry name" value="GF_recep_IV"/>
</dbReference>
<feature type="active site" description="Charge relay system" evidence="21 22">
    <location>
        <position position="171"/>
    </location>
</feature>
<dbReference type="EMBL" id="KB030986">
    <property type="protein sequence ID" value="ELK07072.1"/>
    <property type="molecule type" value="Genomic_DNA"/>
</dbReference>
<dbReference type="Pfam" id="PF00082">
    <property type="entry name" value="Peptidase_S8"/>
    <property type="match status" value="1"/>
</dbReference>
<dbReference type="FunFam" id="2.10.220.10:FF:000011">
    <property type="entry name" value="Proprotein convertase subtilisin/kexin type 5"/>
    <property type="match status" value="1"/>
</dbReference>
<evidence type="ECO:0000256" key="7">
    <source>
        <dbReference type="ARBA" id="ARBA00022720"/>
    </source>
</evidence>
<dbReference type="InterPro" id="IPR006212">
    <property type="entry name" value="Furin_repeat"/>
</dbReference>
<dbReference type="InterPro" id="IPR022398">
    <property type="entry name" value="Peptidase_S8_His-AS"/>
</dbReference>
<dbReference type="InterPro" id="IPR034182">
    <property type="entry name" value="Kexin/furin"/>
</dbReference>
<evidence type="ECO:0000256" key="24">
    <source>
        <dbReference type="SAM" id="MobiDB-lite"/>
    </source>
</evidence>
<evidence type="ECO:0000256" key="23">
    <source>
        <dbReference type="RuleBase" id="RU003355"/>
    </source>
</evidence>
<dbReference type="PROSITE" id="PS00136">
    <property type="entry name" value="SUBTILASE_ASP"/>
    <property type="match status" value="1"/>
</dbReference>
<dbReference type="PANTHER" id="PTHR42884:SF7">
    <property type="entry name" value="PROPROTEIN CONVERTASE SUBTILISIN_KEXIN TYPE 5"/>
    <property type="match status" value="1"/>
</dbReference>
<keyword evidence="10 22" id="KW-0378">Hydrolase</keyword>
<dbReference type="FunFam" id="2.10.220.10:FF:000033">
    <property type="entry name" value="Proprotein convertase subtilisin/kexin type 5"/>
    <property type="match status" value="1"/>
</dbReference>
<dbReference type="Pfam" id="PF01483">
    <property type="entry name" value="P_proprotein"/>
    <property type="match status" value="1"/>
</dbReference>
<evidence type="ECO:0000256" key="20">
    <source>
        <dbReference type="ARBA" id="ARBA00076948"/>
    </source>
</evidence>
<organism evidence="28 29">
    <name type="scientific">Pteropus alecto</name>
    <name type="common">Black flying fox</name>
    <dbReference type="NCBI Taxonomy" id="9402"/>
    <lineage>
        <taxon>Eukaryota</taxon>
        <taxon>Metazoa</taxon>
        <taxon>Chordata</taxon>
        <taxon>Craniata</taxon>
        <taxon>Vertebrata</taxon>
        <taxon>Euteleostomi</taxon>
        <taxon>Mammalia</taxon>
        <taxon>Eutheria</taxon>
        <taxon>Laurasiatheria</taxon>
        <taxon>Chiroptera</taxon>
        <taxon>Yinpterochiroptera</taxon>
        <taxon>Pteropodoidea</taxon>
        <taxon>Pteropodidae</taxon>
        <taxon>Pteropodinae</taxon>
        <taxon>Pteropus</taxon>
    </lineage>
</organism>
<keyword evidence="6 25" id="KW-0812">Transmembrane</keyword>
<dbReference type="GO" id="GO:0004252">
    <property type="term" value="F:serine-type endopeptidase activity"/>
    <property type="evidence" value="ECO:0007669"/>
    <property type="project" value="UniProtKB-UniRule"/>
</dbReference>
<dbReference type="Gene3D" id="2.10.220.10">
    <property type="entry name" value="Hormone Receptor, Insulin-like Growth Factor Receptor 1, Chain A, domain 2"/>
    <property type="match status" value="12"/>
</dbReference>
<dbReference type="PROSITE" id="PS51892">
    <property type="entry name" value="SUBTILASE"/>
    <property type="match status" value="1"/>
</dbReference>
<dbReference type="GO" id="GO:0016486">
    <property type="term" value="P:peptide hormone processing"/>
    <property type="evidence" value="ECO:0007669"/>
    <property type="project" value="TreeGrafter"/>
</dbReference>
<dbReference type="GO" id="GO:0000139">
    <property type="term" value="C:Golgi membrane"/>
    <property type="evidence" value="ECO:0007669"/>
    <property type="project" value="TreeGrafter"/>
</dbReference>
<evidence type="ECO:0000256" key="19">
    <source>
        <dbReference type="ARBA" id="ARBA00076945"/>
    </source>
</evidence>
<keyword evidence="12 25" id="KW-1133">Transmembrane helix</keyword>
<dbReference type="PRINTS" id="PR00723">
    <property type="entry name" value="SUBTILISIN"/>
</dbReference>
<evidence type="ECO:0000256" key="15">
    <source>
        <dbReference type="ARBA" id="ARBA00023180"/>
    </source>
</evidence>
<evidence type="ECO:0000256" key="14">
    <source>
        <dbReference type="ARBA" id="ARBA00023145"/>
    </source>
</evidence>
<keyword evidence="14" id="KW-0865">Zymogen</keyword>
<dbReference type="InterPro" id="IPR023828">
    <property type="entry name" value="Peptidase_S8_Ser-AS"/>
</dbReference>
<dbReference type="Pfam" id="PF16470">
    <property type="entry name" value="S8_pro-domain"/>
    <property type="match status" value="1"/>
</dbReference>
<dbReference type="FunFam" id="2.60.120.260:FF:000006">
    <property type="entry name" value="Proprotein convertase subtilisin/kexin type 5"/>
    <property type="match status" value="1"/>
</dbReference>